<feature type="transmembrane region" description="Helical" evidence="11">
    <location>
        <begin position="240"/>
        <end position="260"/>
    </location>
</feature>
<dbReference type="PANTHER" id="PTHR45981">
    <property type="entry name" value="LD02310P"/>
    <property type="match status" value="1"/>
</dbReference>
<keyword evidence="4" id="KW-0479">Metal-binding</keyword>
<evidence type="ECO:0000313" key="14">
    <source>
        <dbReference type="Proteomes" id="UP001652627"/>
    </source>
</evidence>
<comment type="subcellular location">
    <subcellularLocation>
        <location evidence="2">Cytoplasmic vesicle membrane</location>
        <topology evidence="2">Multi-pass membrane protein</topology>
    </subcellularLocation>
    <subcellularLocation>
        <location evidence="3">Early endosome membrane</location>
        <topology evidence="3">Multi-pass membrane protein</topology>
    </subcellularLocation>
    <subcellularLocation>
        <location evidence="1">Lysosome membrane</location>
        <topology evidence="1">Multi-pass membrane protein</topology>
    </subcellularLocation>
</comment>
<protein>
    <submittedName>
        <fullName evidence="15">E3 ubiquitin-protein ligase MARCHF8 isoform X6</fullName>
    </submittedName>
</protein>
<keyword evidence="14" id="KW-1185">Reference proteome</keyword>
<dbReference type="CDD" id="cd16807">
    <property type="entry name" value="RING_CH-C4HC3_MARCH8"/>
    <property type="match status" value="1"/>
</dbReference>
<evidence type="ECO:0000256" key="10">
    <source>
        <dbReference type="SAM" id="MobiDB-lite"/>
    </source>
</evidence>
<dbReference type="Gene3D" id="3.30.40.10">
    <property type="entry name" value="Zinc/RING finger domain, C3HC4 (zinc finger)"/>
    <property type="match status" value="1"/>
</dbReference>
<proteinExistence type="predicted"/>
<dbReference type="RefSeq" id="XP_067156103.1">
    <property type="nucleotide sequence ID" value="XM_067300002.1"/>
</dbReference>
<keyword evidence="11" id="KW-0472">Membrane</keyword>
<keyword evidence="11" id="KW-1133">Transmembrane helix</keyword>
<evidence type="ECO:0000256" key="5">
    <source>
        <dbReference type="ARBA" id="ARBA00022771"/>
    </source>
</evidence>
<evidence type="ECO:0000256" key="11">
    <source>
        <dbReference type="SAM" id="Phobius"/>
    </source>
</evidence>
<name>A0ABM4ETS9_9AVES</name>
<feature type="domain" description="RING-type" evidence="12">
    <location>
        <begin position="123"/>
        <end position="170"/>
    </location>
</feature>
<evidence type="ECO:0000313" key="15">
    <source>
        <dbReference type="RefSeq" id="XP_067156103.1"/>
    </source>
</evidence>
<evidence type="ECO:0000256" key="6">
    <source>
        <dbReference type="ARBA" id="ARBA00022833"/>
    </source>
</evidence>
<evidence type="ECO:0000256" key="4">
    <source>
        <dbReference type="ARBA" id="ARBA00022723"/>
    </source>
</evidence>
<dbReference type="Proteomes" id="UP001652627">
    <property type="component" value="Chromosome 7"/>
</dbReference>
<sequence length="334" mass="37848">MLTGTETAPQLNEWKLTACESLGSCVWTPMSCGLQQANVGQSAALLTQLRLFSLDNRSHATRESHTKDTHMHSCWKMKLQNEKALGHSVSHSSNISKAGSPTSISAPHSFSRTSVTPSNQDICRICHCEGDDESPLITPCHCTGSLHFVHQACLQQWIKSSDTRCCELCKYEFIMETKLKPLRKWEKLQMTASERRKIMCSVTFHIIAITCVVWSLYVLIDRTAEEIKQGQTTGILEWPFWTKLVVVAIGFTGGLLFMYVQCKVYVQLWKRLKAYNRVIYVQNCPETSKKNIFEKPALMEPNFESKEMLGVHHSDTNSSHYTEPEDCAAEILHV</sequence>
<dbReference type="InterPro" id="IPR001841">
    <property type="entry name" value="Znf_RING"/>
</dbReference>
<evidence type="ECO:0000259" key="12">
    <source>
        <dbReference type="PROSITE" id="PS50089"/>
    </source>
</evidence>
<evidence type="ECO:0000259" key="13">
    <source>
        <dbReference type="PROSITE" id="PS51292"/>
    </source>
</evidence>
<feature type="transmembrane region" description="Helical" evidence="11">
    <location>
        <begin position="198"/>
        <end position="220"/>
    </location>
</feature>
<reference evidence="15" key="1">
    <citation type="submission" date="2025-08" db="UniProtKB">
        <authorList>
            <consortium name="RefSeq"/>
        </authorList>
    </citation>
    <scope>IDENTIFICATION</scope>
    <source>
        <tissue evidence="15">Blood</tissue>
    </source>
</reference>
<evidence type="ECO:0000256" key="2">
    <source>
        <dbReference type="ARBA" id="ARBA00004439"/>
    </source>
</evidence>
<dbReference type="InterPro" id="IPR013083">
    <property type="entry name" value="Znf_RING/FYVE/PHD"/>
</dbReference>
<keyword evidence="7" id="KW-0391">Immunity</keyword>
<evidence type="ECO:0000256" key="9">
    <source>
        <dbReference type="PROSITE-ProRule" id="PRU00175"/>
    </source>
</evidence>
<keyword evidence="8" id="KW-0968">Cytoplasmic vesicle</keyword>
<accession>A0ABM4ETS9</accession>
<dbReference type="PROSITE" id="PS50089">
    <property type="entry name" value="ZF_RING_2"/>
    <property type="match status" value="1"/>
</dbReference>
<keyword evidence="6" id="KW-0862">Zinc</keyword>
<dbReference type="SUPFAM" id="SSF57850">
    <property type="entry name" value="RING/U-box"/>
    <property type="match status" value="1"/>
</dbReference>
<feature type="domain" description="RING-CH-type" evidence="13">
    <location>
        <begin position="115"/>
        <end position="176"/>
    </location>
</feature>
<evidence type="ECO:0000256" key="8">
    <source>
        <dbReference type="ARBA" id="ARBA00023329"/>
    </source>
</evidence>
<feature type="region of interest" description="Disordered" evidence="10">
    <location>
        <begin position="90"/>
        <end position="116"/>
    </location>
</feature>
<evidence type="ECO:0000256" key="7">
    <source>
        <dbReference type="ARBA" id="ARBA00022859"/>
    </source>
</evidence>
<evidence type="ECO:0000256" key="1">
    <source>
        <dbReference type="ARBA" id="ARBA00004155"/>
    </source>
</evidence>
<dbReference type="Pfam" id="PF12906">
    <property type="entry name" value="RINGv"/>
    <property type="match status" value="1"/>
</dbReference>
<evidence type="ECO:0000256" key="3">
    <source>
        <dbReference type="ARBA" id="ARBA00004520"/>
    </source>
</evidence>
<organism evidence="14 15">
    <name type="scientific">Apteryx mantelli</name>
    <name type="common">North Island brown kiwi</name>
    <dbReference type="NCBI Taxonomy" id="2696672"/>
    <lineage>
        <taxon>Eukaryota</taxon>
        <taxon>Metazoa</taxon>
        <taxon>Chordata</taxon>
        <taxon>Craniata</taxon>
        <taxon>Vertebrata</taxon>
        <taxon>Euteleostomi</taxon>
        <taxon>Archelosauria</taxon>
        <taxon>Archosauria</taxon>
        <taxon>Dinosauria</taxon>
        <taxon>Saurischia</taxon>
        <taxon>Theropoda</taxon>
        <taxon>Coelurosauria</taxon>
        <taxon>Aves</taxon>
        <taxon>Palaeognathae</taxon>
        <taxon>Apterygiformes</taxon>
        <taxon>Apterygidae</taxon>
        <taxon>Apteryx</taxon>
    </lineage>
</organism>
<dbReference type="GeneID" id="106497815"/>
<keyword evidence="5 9" id="KW-0863">Zinc-finger</keyword>
<gene>
    <name evidence="15" type="primary">MARCHF8</name>
</gene>
<keyword evidence="11" id="KW-0812">Transmembrane</keyword>
<dbReference type="SMART" id="SM00744">
    <property type="entry name" value="RINGv"/>
    <property type="match status" value="1"/>
</dbReference>
<dbReference type="InterPro" id="IPR011016">
    <property type="entry name" value="Znf_RING-CH"/>
</dbReference>
<dbReference type="PROSITE" id="PS51292">
    <property type="entry name" value="ZF_RING_CH"/>
    <property type="match status" value="1"/>
</dbReference>